<evidence type="ECO:0000313" key="12">
    <source>
        <dbReference type="Proteomes" id="UP001199644"/>
    </source>
</evidence>
<reference evidence="11" key="1">
    <citation type="submission" date="2021-12" db="EMBL/GenBank/DDBJ databases">
        <title>Prevalence of phenicol resistance gene fexA in Campylobacter isolated from poultry supply chain.</title>
        <authorList>
            <person name="Tang B."/>
            <person name="Zheng X."/>
            <person name="Lin J."/>
            <person name="Lin R."/>
            <person name="Yang H."/>
            <person name="Shen Z."/>
            <person name="Xia F."/>
        </authorList>
    </citation>
    <scope>NUCLEOTIDE SEQUENCE</scope>
    <source>
        <strain evidence="11">CJHN2011004</strain>
    </source>
</reference>
<dbReference type="GO" id="GO:0020037">
    <property type="term" value="F:heme binding"/>
    <property type="evidence" value="ECO:0007669"/>
    <property type="project" value="TreeGrafter"/>
</dbReference>
<evidence type="ECO:0000256" key="5">
    <source>
        <dbReference type="ARBA" id="ARBA00022723"/>
    </source>
</evidence>
<keyword evidence="6" id="KW-0732">Signal</keyword>
<evidence type="ECO:0000256" key="2">
    <source>
        <dbReference type="ARBA" id="ARBA00009288"/>
    </source>
</evidence>
<feature type="non-terminal residue" evidence="11">
    <location>
        <position position="153"/>
    </location>
</feature>
<evidence type="ECO:0000256" key="4">
    <source>
        <dbReference type="ARBA" id="ARBA00022617"/>
    </source>
</evidence>
<gene>
    <name evidence="11" type="ORF">LZC39_10590</name>
</gene>
<proteinExistence type="inferred from homology"/>
<dbReference type="RefSeq" id="WP_240381509.1">
    <property type="nucleotide sequence ID" value="NZ_JAJUOL010000181.1"/>
</dbReference>
<evidence type="ECO:0000256" key="9">
    <source>
        <dbReference type="ARBA" id="ARBA00023004"/>
    </source>
</evidence>
<dbReference type="Pfam" id="PF02335">
    <property type="entry name" value="Cytochrom_C552"/>
    <property type="match status" value="1"/>
</dbReference>
<dbReference type="AlphaFoldDB" id="A0AAW5EJ58"/>
<evidence type="ECO:0000256" key="8">
    <source>
        <dbReference type="ARBA" id="ARBA00023002"/>
    </source>
</evidence>
<keyword evidence="5" id="KW-0479">Metal-binding</keyword>
<dbReference type="InterPro" id="IPR036280">
    <property type="entry name" value="Multihaem_cyt_sf"/>
</dbReference>
<evidence type="ECO:0000256" key="3">
    <source>
        <dbReference type="ARBA" id="ARBA00011887"/>
    </source>
</evidence>
<dbReference type="GO" id="GO:0042279">
    <property type="term" value="F:nitrite reductase (cytochrome, ammonia-forming) activity"/>
    <property type="evidence" value="ECO:0007669"/>
    <property type="project" value="UniProtKB-EC"/>
</dbReference>
<dbReference type="EC" id="1.7.2.2" evidence="3"/>
<keyword evidence="8" id="KW-0560">Oxidoreductase</keyword>
<evidence type="ECO:0000256" key="7">
    <source>
        <dbReference type="ARBA" id="ARBA00022837"/>
    </source>
</evidence>
<dbReference type="GO" id="GO:0019645">
    <property type="term" value="P:anaerobic electron transport chain"/>
    <property type="evidence" value="ECO:0007669"/>
    <property type="project" value="TreeGrafter"/>
</dbReference>
<name>A0AAW5EJ58_CAMJU</name>
<keyword evidence="4" id="KW-0349">Heme</keyword>
<sequence length="153" mass="17249">ISQHNITSPLRDINSACKTCHKQSEDYLRAQVRDIQNSVAHDQRTAEYAIVSLIMDTKKLRDELGNMEKFQTDGKADASKISEELKEVLELHRKSQMRADFVNAENSTGFHNPREASRMLLQAVDMAKTGQIKLIEIANANGINDFKTSNLGF</sequence>
<dbReference type="GO" id="GO:0046872">
    <property type="term" value="F:metal ion binding"/>
    <property type="evidence" value="ECO:0007669"/>
    <property type="project" value="UniProtKB-KW"/>
</dbReference>
<dbReference type="EMBL" id="JAJUOL010000181">
    <property type="protein sequence ID" value="MCH3852539.1"/>
    <property type="molecule type" value="Genomic_DNA"/>
</dbReference>
<comment type="similarity">
    <text evidence="2">Belongs to the cytochrome c-552 family.</text>
</comment>
<dbReference type="InterPro" id="IPR003321">
    <property type="entry name" value="Cyt_c552"/>
</dbReference>
<dbReference type="GO" id="GO:0030288">
    <property type="term" value="C:outer membrane-bounded periplasmic space"/>
    <property type="evidence" value="ECO:0007669"/>
    <property type="project" value="TreeGrafter"/>
</dbReference>
<feature type="non-terminal residue" evidence="11">
    <location>
        <position position="1"/>
    </location>
</feature>
<comment type="catalytic activity">
    <reaction evidence="10">
        <text>6 Fe(III)-[cytochrome c] + NH4(+) + 2 H2O = 6 Fe(II)-[cytochrome c] + nitrite + 8 H(+)</text>
        <dbReference type="Rhea" id="RHEA:13089"/>
        <dbReference type="Rhea" id="RHEA-COMP:10350"/>
        <dbReference type="Rhea" id="RHEA-COMP:14399"/>
        <dbReference type="ChEBI" id="CHEBI:15377"/>
        <dbReference type="ChEBI" id="CHEBI:15378"/>
        <dbReference type="ChEBI" id="CHEBI:16301"/>
        <dbReference type="ChEBI" id="CHEBI:28938"/>
        <dbReference type="ChEBI" id="CHEBI:29033"/>
        <dbReference type="ChEBI" id="CHEBI:29034"/>
        <dbReference type="EC" id="1.7.2.2"/>
    </reaction>
</comment>
<keyword evidence="9" id="KW-0408">Iron</keyword>
<organism evidence="11 12">
    <name type="scientific">Campylobacter jejuni</name>
    <dbReference type="NCBI Taxonomy" id="197"/>
    <lineage>
        <taxon>Bacteria</taxon>
        <taxon>Pseudomonadati</taxon>
        <taxon>Campylobacterota</taxon>
        <taxon>Epsilonproteobacteria</taxon>
        <taxon>Campylobacterales</taxon>
        <taxon>Campylobacteraceae</taxon>
        <taxon>Campylobacter</taxon>
    </lineage>
</organism>
<protein>
    <recommendedName>
        <fullName evidence="3">nitrite reductase (cytochrome; ammonia-forming)</fullName>
        <ecNumber evidence="3">1.7.2.2</ecNumber>
    </recommendedName>
</protein>
<evidence type="ECO:0000313" key="11">
    <source>
        <dbReference type="EMBL" id="MCH3852539.1"/>
    </source>
</evidence>
<comment type="caution">
    <text evidence="11">The sequence shown here is derived from an EMBL/GenBank/DDBJ whole genome shotgun (WGS) entry which is preliminary data.</text>
</comment>
<dbReference type="PANTHER" id="PTHR30633">
    <property type="entry name" value="CYTOCHROME C-552 RESPIRATORY NITRITE REDUCTASE"/>
    <property type="match status" value="1"/>
</dbReference>
<evidence type="ECO:0000256" key="6">
    <source>
        <dbReference type="ARBA" id="ARBA00022729"/>
    </source>
</evidence>
<comment type="subcellular location">
    <subcellularLocation>
        <location evidence="1">Cell envelope</location>
    </subcellularLocation>
</comment>
<keyword evidence="7" id="KW-0106">Calcium</keyword>
<evidence type="ECO:0000256" key="1">
    <source>
        <dbReference type="ARBA" id="ARBA00004196"/>
    </source>
</evidence>
<evidence type="ECO:0000256" key="10">
    <source>
        <dbReference type="ARBA" id="ARBA00049131"/>
    </source>
</evidence>
<dbReference type="Proteomes" id="UP001199644">
    <property type="component" value="Unassembled WGS sequence"/>
</dbReference>
<accession>A0AAW5EJ58</accession>
<dbReference type="SUPFAM" id="SSF48695">
    <property type="entry name" value="Multiheme cytochromes"/>
    <property type="match status" value="1"/>
</dbReference>
<dbReference type="PANTHER" id="PTHR30633:SF0">
    <property type="entry name" value="CYTOCHROME C-552"/>
    <property type="match status" value="1"/>
</dbReference>
<dbReference type="Gene3D" id="1.20.140.10">
    <property type="entry name" value="Butyryl-CoA Dehydrogenase, subunit A, domain 3"/>
    <property type="match status" value="1"/>
</dbReference>